<feature type="signal peptide" evidence="4">
    <location>
        <begin position="1"/>
        <end position="20"/>
    </location>
</feature>
<dbReference type="Pfam" id="PF06585">
    <property type="entry name" value="JHBP"/>
    <property type="match status" value="1"/>
</dbReference>
<gene>
    <name evidence="5" type="ORF">DIATSA_LOCUS5541</name>
</gene>
<evidence type="ECO:0000313" key="6">
    <source>
        <dbReference type="Proteomes" id="UP001153714"/>
    </source>
</evidence>
<dbReference type="GO" id="GO:0007623">
    <property type="term" value="P:circadian rhythm"/>
    <property type="evidence" value="ECO:0007669"/>
    <property type="project" value="UniProtKB-ARBA"/>
</dbReference>
<evidence type="ECO:0000256" key="4">
    <source>
        <dbReference type="SAM" id="SignalP"/>
    </source>
</evidence>
<dbReference type="GO" id="GO:0005615">
    <property type="term" value="C:extracellular space"/>
    <property type="evidence" value="ECO:0007669"/>
    <property type="project" value="TreeGrafter"/>
</dbReference>
<dbReference type="EMBL" id="OU893349">
    <property type="protein sequence ID" value="CAH0752438.1"/>
    <property type="molecule type" value="Genomic_DNA"/>
</dbReference>
<dbReference type="FunFam" id="3.15.10.30:FF:000001">
    <property type="entry name" value="Takeout-like protein 1"/>
    <property type="match status" value="1"/>
</dbReference>
<dbReference type="PANTHER" id="PTHR11008">
    <property type="entry name" value="PROTEIN TAKEOUT-LIKE PROTEIN"/>
    <property type="match status" value="1"/>
</dbReference>
<dbReference type="OrthoDB" id="6853364at2759"/>
<evidence type="ECO:0000256" key="1">
    <source>
        <dbReference type="ARBA" id="ARBA00022729"/>
    </source>
</evidence>
<dbReference type="SMART" id="SM00700">
    <property type="entry name" value="JHBP"/>
    <property type="match status" value="1"/>
</dbReference>
<dbReference type="InterPro" id="IPR038606">
    <property type="entry name" value="To_sf"/>
</dbReference>
<accession>A0A9P0C925</accession>
<evidence type="ECO:0000313" key="5">
    <source>
        <dbReference type="EMBL" id="CAH0752438.1"/>
    </source>
</evidence>
<reference evidence="5" key="1">
    <citation type="submission" date="2021-12" db="EMBL/GenBank/DDBJ databases">
        <authorList>
            <person name="King R."/>
        </authorList>
    </citation>
    <scope>NUCLEOTIDE SEQUENCE</scope>
</reference>
<reference evidence="5" key="2">
    <citation type="submission" date="2022-10" db="EMBL/GenBank/DDBJ databases">
        <authorList>
            <consortium name="ENA_rothamsted_submissions"/>
            <consortium name="culmorum"/>
            <person name="King R."/>
        </authorList>
    </citation>
    <scope>NUCLEOTIDE SEQUENCE</scope>
</reference>
<dbReference type="Gene3D" id="3.15.10.30">
    <property type="entry name" value="Haemolymph juvenile hormone binding protein"/>
    <property type="match status" value="1"/>
</dbReference>
<keyword evidence="1 4" id="KW-0732">Signal</keyword>
<keyword evidence="2" id="KW-0090">Biological rhythms</keyword>
<evidence type="ECO:0000256" key="3">
    <source>
        <dbReference type="ARBA" id="ARBA00060902"/>
    </source>
</evidence>
<keyword evidence="6" id="KW-1185">Reference proteome</keyword>
<name>A0A9P0C925_9NEOP</name>
<sequence>MYQNLVIFCLLFNCIYLGSCTSVPFITPCKAADSACITKSAQAAVSTFVAGIPELGVEKLDPIVIKHPINASASGLTLILNNLVTTGMSSCTVENAHRDVAKSKMGTRILCDTVMSQGQYDMEGKLLIINVSGKGKINVVLRKLVIDVDGNMGEKKGKDGKTYWDIKSFTHTFELKDKADLKFEDLFAGNEVLGRAANEVIESNSNEIITEIGAPVIKALITKVVGQIKKFFNNVPPEDLALD</sequence>
<dbReference type="AlphaFoldDB" id="A0A9P0C925"/>
<feature type="chain" id="PRO_5040195312" evidence="4">
    <location>
        <begin position="21"/>
        <end position="243"/>
    </location>
</feature>
<dbReference type="PANTHER" id="PTHR11008:SF32">
    <property type="entry name" value="CIRCADIAN CLOCK-CONTROLLED PROTEIN DAYWAKE-RELATED"/>
    <property type="match status" value="1"/>
</dbReference>
<evidence type="ECO:0000256" key="2">
    <source>
        <dbReference type="ARBA" id="ARBA00023108"/>
    </source>
</evidence>
<dbReference type="Proteomes" id="UP001153714">
    <property type="component" value="Chromosome 18"/>
</dbReference>
<comment type="similarity">
    <text evidence="3">Belongs to the TO family.</text>
</comment>
<protein>
    <submittedName>
        <fullName evidence="5">Uncharacterized protein</fullName>
    </submittedName>
</protein>
<organism evidence="5 6">
    <name type="scientific">Diatraea saccharalis</name>
    <name type="common">sugarcane borer</name>
    <dbReference type="NCBI Taxonomy" id="40085"/>
    <lineage>
        <taxon>Eukaryota</taxon>
        <taxon>Metazoa</taxon>
        <taxon>Ecdysozoa</taxon>
        <taxon>Arthropoda</taxon>
        <taxon>Hexapoda</taxon>
        <taxon>Insecta</taxon>
        <taxon>Pterygota</taxon>
        <taxon>Neoptera</taxon>
        <taxon>Endopterygota</taxon>
        <taxon>Lepidoptera</taxon>
        <taxon>Glossata</taxon>
        <taxon>Ditrysia</taxon>
        <taxon>Pyraloidea</taxon>
        <taxon>Crambidae</taxon>
        <taxon>Crambinae</taxon>
        <taxon>Diatraea</taxon>
    </lineage>
</organism>
<dbReference type="InterPro" id="IPR010562">
    <property type="entry name" value="Haemolymph_juvenile_hormone-bd"/>
</dbReference>
<proteinExistence type="inferred from homology"/>